<reference evidence="1 2" key="1">
    <citation type="submission" date="2021-05" db="EMBL/GenBank/DDBJ databases">
        <title>The draft genome of Geobacter pelophilus DSM 12255.</title>
        <authorList>
            <person name="Xu Z."/>
            <person name="Masuda Y."/>
            <person name="Itoh H."/>
            <person name="Senoo K."/>
        </authorList>
    </citation>
    <scope>NUCLEOTIDE SEQUENCE [LARGE SCALE GENOMIC DNA]</scope>
    <source>
        <strain evidence="1 2">DSM 12255</strain>
    </source>
</reference>
<name>A0AAW4L5Z6_9BACT</name>
<gene>
    <name evidence="1" type="ORF">KI809_18000</name>
</gene>
<comment type="caution">
    <text evidence="1">The sequence shown here is derived from an EMBL/GenBank/DDBJ whole genome shotgun (WGS) entry which is preliminary data.</text>
</comment>
<dbReference type="Proteomes" id="UP000811899">
    <property type="component" value="Unassembled WGS sequence"/>
</dbReference>
<sequence length="63" mass="7299">MNVMPKGDYYLWYCDWCDSKNLTIWTKVDTGKFCCAACQREFSVESDGHIHLTDSDDMLLQAV</sequence>
<dbReference type="AlphaFoldDB" id="A0AAW4L5Z6"/>
<evidence type="ECO:0000313" key="2">
    <source>
        <dbReference type="Proteomes" id="UP000811899"/>
    </source>
</evidence>
<dbReference type="EMBL" id="JAHCVJ010000009">
    <property type="protein sequence ID" value="MBT0666209.1"/>
    <property type="molecule type" value="Genomic_DNA"/>
</dbReference>
<proteinExistence type="predicted"/>
<organism evidence="1 2">
    <name type="scientific">Geoanaerobacter pelophilus</name>
    <dbReference type="NCBI Taxonomy" id="60036"/>
    <lineage>
        <taxon>Bacteria</taxon>
        <taxon>Pseudomonadati</taxon>
        <taxon>Thermodesulfobacteriota</taxon>
        <taxon>Desulfuromonadia</taxon>
        <taxon>Geobacterales</taxon>
        <taxon>Geobacteraceae</taxon>
        <taxon>Geoanaerobacter</taxon>
    </lineage>
</organism>
<evidence type="ECO:0000313" key="1">
    <source>
        <dbReference type="EMBL" id="MBT0666209.1"/>
    </source>
</evidence>
<keyword evidence="2" id="KW-1185">Reference proteome</keyword>
<protein>
    <submittedName>
        <fullName evidence="1">Uncharacterized protein</fullName>
    </submittedName>
</protein>
<dbReference type="RefSeq" id="WP_214172978.1">
    <property type="nucleotide sequence ID" value="NZ_JAHCVJ010000009.1"/>
</dbReference>
<accession>A0AAW4L5Z6</accession>